<protein>
    <recommendedName>
        <fullName evidence="1">Serine aminopeptidase S33 domain-containing protein</fullName>
    </recommendedName>
</protein>
<dbReference type="AlphaFoldDB" id="A0A0B2SDP0"/>
<sequence length="69" mass="7210">AFLEKIRSDNPGIPCFLFGHSTGGAVVLKAASHPHIEVMVEGIILTSPALRVKPAHPIVGVSFAFVSCA</sequence>
<dbReference type="Pfam" id="PF12146">
    <property type="entry name" value="Hydrolase_4"/>
    <property type="match status" value="1"/>
</dbReference>
<dbReference type="Proteomes" id="UP000053555">
    <property type="component" value="Unassembled WGS sequence"/>
</dbReference>
<feature type="domain" description="Serine aminopeptidase S33" evidence="1">
    <location>
        <begin position="1"/>
        <end position="59"/>
    </location>
</feature>
<dbReference type="EMBL" id="KN642882">
    <property type="protein sequence ID" value="KHN44856.1"/>
    <property type="molecule type" value="Genomic_DNA"/>
</dbReference>
<evidence type="ECO:0000313" key="2">
    <source>
        <dbReference type="EMBL" id="KHN44856.1"/>
    </source>
</evidence>
<gene>
    <name evidence="2" type="ORF">glysoja_024427</name>
</gene>
<dbReference type="Gene3D" id="3.40.50.1820">
    <property type="entry name" value="alpha/beta hydrolase"/>
    <property type="match status" value="1"/>
</dbReference>
<dbReference type="SUPFAM" id="SSF53474">
    <property type="entry name" value="alpha/beta-Hydrolases"/>
    <property type="match status" value="1"/>
</dbReference>
<organism evidence="2">
    <name type="scientific">Glycine soja</name>
    <name type="common">Wild soybean</name>
    <dbReference type="NCBI Taxonomy" id="3848"/>
    <lineage>
        <taxon>Eukaryota</taxon>
        <taxon>Viridiplantae</taxon>
        <taxon>Streptophyta</taxon>
        <taxon>Embryophyta</taxon>
        <taxon>Tracheophyta</taxon>
        <taxon>Spermatophyta</taxon>
        <taxon>Magnoliopsida</taxon>
        <taxon>eudicotyledons</taxon>
        <taxon>Gunneridae</taxon>
        <taxon>Pentapetalae</taxon>
        <taxon>rosids</taxon>
        <taxon>fabids</taxon>
        <taxon>Fabales</taxon>
        <taxon>Fabaceae</taxon>
        <taxon>Papilionoideae</taxon>
        <taxon>50 kb inversion clade</taxon>
        <taxon>NPAAA clade</taxon>
        <taxon>indigoferoid/millettioid clade</taxon>
        <taxon>Phaseoleae</taxon>
        <taxon>Glycine</taxon>
        <taxon>Glycine subgen. Soja</taxon>
    </lineage>
</organism>
<accession>A0A0B2SDP0</accession>
<dbReference type="InterPro" id="IPR029058">
    <property type="entry name" value="AB_hydrolase_fold"/>
</dbReference>
<proteinExistence type="predicted"/>
<feature type="non-terminal residue" evidence="2">
    <location>
        <position position="1"/>
    </location>
</feature>
<name>A0A0B2SDP0_GLYSO</name>
<reference evidence="2" key="1">
    <citation type="submission" date="2014-07" db="EMBL/GenBank/DDBJ databases">
        <title>Identification of a novel salt tolerance gene in wild soybean by whole-genome sequencing.</title>
        <authorList>
            <person name="Lam H.-M."/>
            <person name="Qi X."/>
            <person name="Li M.-W."/>
            <person name="Liu X."/>
            <person name="Xie M."/>
            <person name="Ni M."/>
            <person name="Xu X."/>
        </authorList>
    </citation>
    <scope>NUCLEOTIDE SEQUENCE [LARGE SCALE GENOMIC DNA]</scope>
    <source>
        <tissue evidence="2">Root</tissue>
    </source>
</reference>
<dbReference type="InterPro" id="IPR022742">
    <property type="entry name" value="Hydrolase_4"/>
</dbReference>
<evidence type="ECO:0000259" key="1">
    <source>
        <dbReference type="Pfam" id="PF12146"/>
    </source>
</evidence>